<dbReference type="PANTHER" id="PTHR12176">
    <property type="entry name" value="SAM-DEPENDENT METHYLTRANSFERASE SUPERFAMILY PROTEIN"/>
    <property type="match status" value="1"/>
</dbReference>
<keyword evidence="4" id="KW-1185">Reference proteome</keyword>
<dbReference type="InterPro" id="IPR029063">
    <property type="entry name" value="SAM-dependent_MTases_sf"/>
</dbReference>
<dbReference type="Proteomes" id="UP000695022">
    <property type="component" value="Unplaced"/>
</dbReference>
<reference evidence="5" key="1">
    <citation type="submission" date="2025-08" db="UniProtKB">
        <authorList>
            <consortium name="RefSeq"/>
        </authorList>
    </citation>
    <scope>IDENTIFICATION</scope>
</reference>
<dbReference type="InterPro" id="IPR051419">
    <property type="entry name" value="Lys/N-term_MeTrsfase_sf"/>
</dbReference>
<evidence type="ECO:0000313" key="5">
    <source>
        <dbReference type="RefSeq" id="XP_014663422.1"/>
    </source>
</evidence>
<accession>A0ABM1DU01</accession>
<sequence>MFDNGFIHITNVDYSDVVIQNMALTHEHCCSEMKWKVMDIRDMSEFQSSTFDVVIEKGTLDAMLVEEKDPWHLSDDGKALTTDILSEVARVTTQCGKFISVTFSQPHFRVPLLMKVLHGWSVQPETFGNAFSYFFYVATKGRSLGKKFPTVCPLRADVRVEEARTRHASAPREDFLLSLDL</sequence>
<protein>
    <submittedName>
        <fullName evidence="5">Methyltransferase-like protein 13</fullName>
    </submittedName>
</protein>
<dbReference type="GeneID" id="106806084"/>
<dbReference type="RefSeq" id="XP_014663422.1">
    <property type="nucleotide sequence ID" value="XM_014807936.1"/>
</dbReference>
<organism evidence="4 5">
    <name type="scientific">Priapulus caudatus</name>
    <name type="common">Priapulid worm</name>
    <dbReference type="NCBI Taxonomy" id="37621"/>
    <lineage>
        <taxon>Eukaryota</taxon>
        <taxon>Metazoa</taxon>
        <taxon>Ecdysozoa</taxon>
        <taxon>Scalidophora</taxon>
        <taxon>Priapulida</taxon>
        <taxon>Priapulimorpha</taxon>
        <taxon>Priapulimorphida</taxon>
        <taxon>Priapulidae</taxon>
        <taxon>Priapulus</taxon>
    </lineage>
</organism>
<dbReference type="SUPFAM" id="SSF53335">
    <property type="entry name" value="S-adenosyl-L-methionine-dependent methyltransferases"/>
    <property type="match status" value="1"/>
</dbReference>
<name>A0ABM1DU01_PRICU</name>
<evidence type="ECO:0000256" key="3">
    <source>
        <dbReference type="ARBA" id="ARBA00022679"/>
    </source>
</evidence>
<comment type="similarity">
    <text evidence="1">Belongs to the methyltransferase superfamily.</text>
</comment>
<evidence type="ECO:0000256" key="1">
    <source>
        <dbReference type="ARBA" id="ARBA00008361"/>
    </source>
</evidence>
<dbReference type="Gene3D" id="3.40.50.150">
    <property type="entry name" value="Vaccinia Virus protein VP39"/>
    <property type="match status" value="1"/>
</dbReference>
<gene>
    <name evidence="5" type="primary">LOC106806084</name>
</gene>
<proteinExistence type="inferred from homology"/>
<keyword evidence="2" id="KW-0489">Methyltransferase</keyword>
<evidence type="ECO:0000313" key="4">
    <source>
        <dbReference type="Proteomes" id="UP000695022"/>
    </source>
</evidence>
<keyword evidence="3" id="KW-0808">Transferase</keyword>
<dbReference type="PANTHER" id="PTHR12176:SF80">
    <property type="entry name" value="EEF1A LYSINE METHYLTRANSFERASE 4"/>
    <property type="match status" value="1"/>
</dbReference>
<evidence type="ECO:0000256" key="2">
    <source>
        <dbReference type="ARBA" id="ARBA00022603"/>
    </source>
</evidence>